<dbReference type="Gene3D" id="1.10.3720.10">
    <property type="entry name" value="MetI-like"/>
    <property type="match status" value="1"/>
</dbReference>
<accession>A0A1M4EER2</accession>
<evidence type="ECO:0000256" key="7">
    <source>
        <dbReference type="RuleBase" id="RU363032"/>
    </source>
</evidence>
<evidence type="ECO:0000256" key="1">
    <source>
        <dbReference type="ARBA" id="ARBA00004651"/>
    </source>
</evidence>
<dbReference type="CDD" id="cd06261">
    <property type="entry name" value="TM_PBP2"/>
    <property type="match status" value="1"/>
</dbReference>
<evidence type="ECO:0000256" key="4">
    <source>
        <dbReference type="ARBA" id="ARBA00022692"/>
    </source>
</evidence>
<feature type="transmembrane region" description="Helical" evidence="7">
    <location>
        <begin position="152"/>
        <end position="173"/>
    </location>
</feature>
<dbReference type="EMBL" id="LT559118">
    <property type="protein sequence ID" value="SBO97461.1"/>
    <property type="molecule type" value="Genomic_DNA"/>
</dbReference>
<dbReference type="AlphaFoldDB" id="A0A1M4EER2"/>
<feature type="transmembrane region" description="Helical" evidence="7">
    <location>
        <begin position="58"/>
        <end position="79"/>
    </location>
</feature>
<dbReference type="SUPFAM" id="SSF160964">
    <property type="entry name" value="MalF N-terminal region-like"/>
    <property type="match status" value="1"/>
</dbReference>
<dbReference type="InterPro" id="IPR051393">
    <property type="entry name" value="ABC_transporter_permease"/>
</dbReference>
<feature type="transmembrane region" description="Helical" evidence="7">
    <location>
        <begin position="119"/>
        <end position="140"/>
    </location>
</feature>
<feature type="transmembrane region" description="Helical" evidence="7">
    <location>
        <begin position="316"/>
        <end position="338"/>
    </location>
</feature>
<comment type="subcellular location">
    <subcellularLocation>
        <location evidence="1 7">Cell membrane</location>
        <topology evidence="1 7">Multi-pass membrane protein</topology>
    </subcellularLocation>
</comment>
<comment type="similarity">
    <text evidence="7">Belongs to the binding-protein-dependent transport system permease family.</text>
</comment>
<protein>
    <submittedName>
        <fullName evidence="9">N-Acetyl-D-glucosamine ABC transport system, permease protein 1</fullName>
    </submittedName>
</protein>
<dbReference type="RefSeq" id="WP_225266226.1">
    <property type="nucleotide sequence ID" value="NZ_CP084058.1"/>
</dbReference>
<organism evidence="9">
    <name type="scientific">Nonomuraea gerenzanensis</name>
    <dbReference type="NCBI Taxonomy" id="93944"/>
    <lineage>
        <taxon>Bacteria</taxon>
        <taxon>Bacillati</taxon>
        <taxon>Actinomycetota</taxon>
        <taxon>Actinomycetes</taxon>
        <taxon>Streptosporangiales</taxon>
        <taxon>Streptosporangiaceae</taxon>
        <taxon>Nonomuraea</taxon>
    </lineage>
</organism>
<evidence type="ECO:0000256" key="6">
    <source>
        <dbReference type="ARBA" id="ARBA00023136"/>
    </source>
</evidence>
<dbReference type="InterPro" id="IPR000515">
    <property type="entry name" value="MetI-like"/>
</dbReference>
<evidence type="ECO:0000259" key="8">
    <source>
        <dbReference type="PROSITE" id="PS50928"/>
    </source>
</evidence>
<gene>
    <name evidence="9" type="ORF">BN4615_P6977</name>
</gene>
<evidence type="ECO:0000313" key="9">
    <source>
        <dbReference type="EMBL" id="SBO97461.1"/>
    </source>
</evidence>
<keyword evidence="4 7" id="KW-0812">Transmembrane</keyword>
<proteinExistence type="inferred from homology"/>
<dbReference type="InterPro" id="IPR035906">
    <property type="entry name" value="MetI-like_sf"/>
</dbReference>
<feature type="transmembrane region" description="Helical" evidence="7">
    <location>
        <begin position="200"/>
        <end position="224"/>
    </location>
</feature>
<keyword evidence="2 7" id="KW-0813">Transport</keyword>
<evidence type="ECO:0000256" key="2">
    <source>
        <dbReference type="ARBA" id="ARBA00022448"/>
    </source>
</evidence>
<dbReference type="PANTHER" id="PTHR30193:SF1">
    <property type="entry name" value="ABC TRANSPORTER PERMEASE PROTEIN YESP-RELATED"/>
    <property type="match status" value="1"/>
</dbReference>
<feature type="domain" description="ABC transmembrane type-1" evidence="8">
    <location>
        <begin position="115"/>
        <end position="328"/>
    </location>
</feature>
<evidence type="ECO:0000256" key="5">
    <source>
        <dbReference type="ARBA" id="ARBA00022989"/>
    </source>
</evidence>
<dbReference type="GO" id="GO:0055085">
    <property type="term" value="P:transmembrane transport"/>
    <property type="evidence" value="ECO:0007669"/>
    <property type="project" value="InterPro"/>
</dbReference>
<name>A0A1M4EER2_9ACTN</name>
<reference evidence="9" key="1">
    <citation type="submission" date="2016-04" db="EMBL/GenBank/DDBJ databases">
        <authorList>
            <person name="Evans L.H."/>
            <person name="Alamgir A."/>
            <person name="Owens N."/>
            <person name="Weber N.D."/>
            <person name="Virtaneva K."/>
            <person name="Barbian K."/>
            <person name="Babar A."/>
            <person name="Rosenke K."/>
        </authorList>
    </citation>
    <scope>NUCLEOTIDE SEQUENCE</scope>
    <source>
        <strain evidence="9">Nono1</strain>
    </source>
</reference>
<dbReference type="Pfam" id="PF00528">
    <property type="entry name" value="BPD_transp_1"/>
    <property type="match status" value="1"/>
</dbReference>
<feature type="transmembrane region" description="Helical" evidence="7">
    <location>
        <begin position="245"/>
        <end position="270"/>
    </location>
</feature>
<keyword evidence="5 7" id="KW-1133">Transmembrane helix</keyword>
<dbReference type="SUPFAM" id="SSF161098">
    <property type="entry name" value="MetI-like"/>
    <property type="match status" value="1"/>
</dbReference>
<evidence type="ECO:0000256" key="3">
    <source>
        <dbReference type="ARBA" id="ARBA00022475"/>
    </source>
</evidence>
<sequence>MEDIVGGLEGLLGRLHVYEGLRPILSLVIMLAAVFAVLLAGLRGAVRARWISRNTAAFWIFVSPWIIGFLLFTGGPMAYSLYLSFTDWNLIDPPEFVGLANYAEAFTDPDLGQSIKVTLTYAAVSVPLQTVLSLAVALLMNSRVRGIHVFRTIWYLPSLVTGVAQAVLFIWVFNPSYGLANGLLRLIGVEGPRWLFDADWALPTVIIMSLWTVGGNMIIYLAGLQDIAKELYEAAQIDGAGRWRRLWNITLPQVSPVIFFNVVTGLIYAMQTFTQGYVVTHNGGGPSDSLLFYVLYLYNNAFSFFRMGYASALAWIFFIMIMVLTALVFRGSAFWVYYESQRPKERERRVHAHQAH</sequence>
<dbReference type="PROSITE" id="PS50928">
    <property type="entry name" value="ABC_TM1"/>
    <property type="match status" value="1"/>
</dbReference>
<feature type="transmembrane region" description="Helical" evidence="7">
    <location>
        <begin position="24"/>
        <end position="46"/>
    </location>
</feature>
<keyword evidence="3" id="KW-1003">Cell membrane</keyword>
<dbReference type="PANTHER" id="PTHR30193">
    <property type="entry name" value="ABC TRANSPORTER PERMEASE PROTEIN"/>
    <property type="match status" value="1"/>
</dbReference>
<dbReference type="GO" id="GO:0005886">
    <property type="term" value="C:plasma membrane"/>
    <property type="evidence" value="ECO:0007669"/>
    <property type="project" value="UniProtKB-SubCell"/>
</dbReference>
<keyword evidence="6 7" id="KW-0472">Membrane</keyword>